<feature type="chain" id="PRO_5036447544" evidence="10">
    <location>
        <begin position="21"/>
        <end position="320"/>
    </location>
</feature>
<evidence type="ECO:0000313" key="12">
    <source>
        <dbReference type="EMBL" id="KAG2468079.1"/>
    </source>
</evidence>
<keyword evidence="3" id="KW-0964">Secreted</keyword>
<sequence length="320" mass="36522">MKLLPAYVLLAFFLMGSYWCAPPNQAKPSIDDLESYEEMDWDKFDLNNYGDYGDYEEIKIEISTVAPRNNVQQKKNKTSTPVATPSPVKEEVPSVTLDFKDPGLFGPQTSQNLPTCLLCVCIGSSVYCDDLDLDQVPPLPKSTAYFYARFNKIEKIRTADFQNLNKLKTIDLTGNQISDIEVEALQSLSDLQELRLSENKLWALPELPVNIRYIDARQNQLVSTGIRPEAFKDLSHLQFLYLSNNKLDFIPIPLPEALRVLHLQHNNIQTLHVDTFCKHSDMTYVRRALEDIRLDGNPINLGHFPHAYFCLPRLPTGNMQ</sequence>
<dbReference type="Pfam" id="PF13855">
    <property type="entry name" value="LRR_8"/>
    <property type="match status" value="1"/>
</dbReference>
<dbReference type="AlphaFoldDB" id="A0A8X7XI31"/>
<evidence type="ECO:0000256" key="6">
    <source>
        <dbReference type="ARBA" id="ARBA00022729"/>
    </source>
</evidence>
<comment type="caution">
    <text evidence="12">The sequence shown here is derived from an EMBL/GenBank/DDBJ whole genome shotgun (WGS) entry which is preliminary data.</text>
</comment>
<evidence type="ECO:0000256" key="4">
    <source>
        <dbReference type="ARBA" id="ARBA00022530"/>
    </source>
</evidence>
<dbReference type="InterPro" id="IPR032675">
    <property type="entry name" value="LRR_dom_sf"/>
</dbReference>
<keyword evidence="13" id="KW-1185">Reference proteome</keyword>
<dbReference type="SMART" id="SM00013">
    <property type="entry name" value="LRRNT"/>
    <property type="match status" value="1"/>
</dbReference>
<keyword evidence="5" id="KW-0433">Leucine-rich repeat</keyword>
<proteinExistence type="inferred from homology"/>
<evidence type="ECO:0000256" key="2">
    <source>
        <dbReference type="ARBA" id="ARBA00006912"/>
    </source>
</evidence>
<gene>
    <name evidence="12" type="primary">Epyc_0</name>
    <name evidence="12" type="ORF">GTO96_0015557</name>
</gene>
<dbReference type="GO" id="GO:0061975">
    <property type="term" value="P:articular cartilage development"/>
    <property type="evidence" value="ECO:0007669"/>
    <property type="project" value="TreeGrafter"/>
</dbReference>
<protein>
    <submittedName>
        <fullName evidence="12">EPYC protein</fullName>
    </submittedName>
</protein>
<dbReference type="PANTHER" id="PTHR46269:SF4">
    <property type="entry name" value="OPTICIN"/>
    <property type="match status" value="1"/>
</dbReference>
<evidence type="ECO:0000256" key="1">
    <source>
        <dbReference type="ARBA" id="ARBA00004498"/>
    </source>
</evidence>
<evidence type="ECO:0000256" key="3">
    <source>
        <dbReference type="ARBA" id="ARBA00022525"/>
    </source>
</evidence>
<evidence type="ECO:0000256" key="7">
    <source>
        <dbReference type="ARBA" id="ARBA00022737"/>
    </source>
</evidence>
<evidence type="ECO:0000313" key="13">
    <source>
        <dbReference type="Proteomes" id="UP000886611"/>
    </source>
</evidence>
<dbReference type="PANTHER" id="PTHR46269">
    <property type="entry name" value="EPIPHYCAN-RELATED"/>
    <property type="match status" value="1"/>
</dbReference>
<evidence type="ECO:0000259" key="11">
    <source>
        <dbReference type="SMART" id="SM00013"/>
    </source>
</evidence>
<keyword evidence="8" id="KW-1015">Disulfide bond</keyword>
<dbReference type="GO" id="GO:0031012">
    <property type="term" value="C:extracellular matrix"/>
    <property type="evidence" value="ECO:0007669"/>
    <property type="project" value="TreeGrafter"/>
</dbReference>
<accession>A0A8X7XI31</accession>
<dbReference type="InterPro" id="IPR000372">
    <property type="entry name" value="LRRNT"/>
</dbReference>
<feature type="non-terminal residue" evidence="12">
    <location>
        <position position="1"/>
    </location>
</feature>
<dbReference type="GO" id="GO:0005615">
    <property type="term" value="C:extracellular space"/>
    <property type="evidence" value="ECO:0007669"/>
    <property type="project" value="TreeGrafter"/>
</dbReference>
<evidence type="ECO:0000256" key="9">
    <source>
        <dbReference type="ARBA" id="ARBA00023180"/>
    </source>
</evidence>
<reference evidence="12 13" key="1">
    <citation type="journal article" date="2021" name="Cell">
        <title>Tracing the genetic footprints of vertebrate landing in non-teleost ray-finned fishes.</title>
        <authorList>
            <person name="Bi X."/>
            <person name="Wang K."/>
            <person name="Yang L."/>
            <person name="Pan H."/>
            <person name="Jiang H."/>
            <person name="Wei Q."/>
            <person name="Fang M."/>
            <person name="Yu H."/>
            <person name="Zhu C."/>
            <person name="Cai Y."/>
            <person name="He Y."/>
            <person name="Gan X."/>
            <person name="Zeng H."/>
            <person name="Yu D."/>
            <person name="Zhu Y."/>
            <person name="Jiang H."/>
            <person name="Qiu Q."/>
            <person name="Yang H."/>
            <person name="Zhang Y.E."/>
            <person name="Wang W."/>
            <person name="Zhu M."/>
            <person name="He S."/>
            <person name="Zhang G."/>
        </authorList>
    </citation>
    <scope>NUCLEOTIDE SEQUENCE [LARGE SCALE GENOMIC DNA]</scope>
    <source>
        <strain evidence="12">Bchr_013</strain>
    </source>
</reference>
<comment type="subcellular location">
    <subcellularLocation>
        <location evidence="1">Secreted</location>
        <location evidence="1">Extracellular space</location>
        <location evidence="1">Extracellular matrix</location>
    </subcellularLocation>
</comment>
<dbReference type="Proteomes" id="UP000886611">
    <property type="component" value="Unassembled WGS sequence"/>
</dbReference>
<dbReference type="EMBL" id="JAATIS010000485">
    <property type="protein sequence ID" value="KAG2468079.1"/>
    <property type="molecule type" value="Genomic_DNA"/>
</dbReference>
<organism evidence="12 13">
    <name type="scientific">Polypterus senegalus</name>
    <name type="common">Senegal bichir</name>
    <dbReference type="NCBI Taxonomy" id="55291"/>
    <lineage>
        <taxon>Eukaryota</taxon>
        <taxon>Metazoa</taxon>
        <taxon>Chordata</taxon>
        <taxon>Craniata</taxon>
        <taxon>Vertebrata</taxon>
        <taxon>Euteleostomi</taxon>
        <taxon>Actinopterygii</taxon>
        <taxon>Polypteriformes</taxon>
        <taxon>Polypteridae</taxon>
        <taxon>Polypterus</taxon>
    </lineage>
</organism>
<dbReference type="InterPro" id="IPR003591">
    <property type="entry name" value="Leu-rich_rpt_typical-subtyp"/>
</dbReference>
<feature type="signal peptide" evidence="10">
    <location>
        <begin position="1"/>
        <end position="20"/>
    </location>
</feature>
<dbReference type="InterPro" id="IPR043547">
    <property type="entry name" value="Mimecan/Epiphycan/Opticin"/>
</dbReference>
<comment type="similarity">
    <text evidence="2">Belongs to the small leucine-rich proteoglycan (SLRP) family. SLRP class III subfamily.</text>
</comment>
<dbReference type="PROSITE" id="PS51450">
    <property type="entry name" value="LRR"/>
    <property type="match status" value="2"/>
</dbReference>
<keyword evidence="6 10" id="KW-0732">Signal</keyword>
<dbReference type="OrthoDB" id="676979at2759"/>
<evidence type="ECO:0000256" key="8">
    <source>
        <dbReference type="ARBA" id="ARBA00023157"/>
    </source>
</evidence>
<dbReference type="SMART" id="SM00369">
    <property type="entry name" value="LRR_TYP"/>
    <property type="match status" value="4"/>
</dbReference>
<dbReference type="Gene3D" id="3.80.10.10">
    <property type="entry name" value="Ribonuclease Inhibitor"/>
    <property type="match status" value="2"/>
</dbReference>
<keyword evidence="9" id="KW-0325">Glycoprotein</keyword>
<evidence type="ECO:0000256" key="5">
    <source>
        <dbReference type="ARBA" id="ARBA00022614"/>
    </source>
</evidence>
<dbReference type="SUPFAM" id="SSF52058">
    <property type="entry name" value="L domain-like"/>
    <property type="match status" value="1"/>
</dbReference>
<feature type="domain" description="LRRNT" evidence="11">
    <location>
        <begin position="115"/>
        <end position="145"/>
    </location>
</feature>
<name>A0A8X7XI31_POLSE</name>
<evidence type="ECO:0000256" key="10">
    <source>
        <dbReference type="SAM" id="SignalP"/>
    </source>
</evidence>
<keyword evidence="4" id="KW-0272">Extracellular matrix</keyword>
<dbReference type="Pfam" id="PF00560">
    <property type="entry name" value="LRR_1"/>
    <property type="match status" value="2"/>
</dbReference>
<dbReference type="GO" id="GO:0060348">
    <property type="term" value="P:bone development"/>
    <property type="evidence" value="ECO:0007669"/>
    <property type="project" value="TreeGrafter"/>
</dbReference>
<dbReference type="InterPro" id="IPR001611">
    <property type="entry name" value="Leu-rich_rpt"/>
</dbReference>
<feature type="non-terminal residue" evidence="12">
    <location>
        <position position="320"/>
    </location>
</feature>
<keyword evidence="7" id="KW-0677">Repeat</keyword>